<dbReference type="OrthoDB" id="9960564at2"/>
<feature type="transmembrane region" description="Helical" evidence="1">
    <location>
        <begin position="58"/>
        <end position="80"/>
    </location>
</feature>
<keyword evidence="1" id="KW-0472">Membrane</keyword>
<dbReference type="Proteomes" id="UP000002482">
    <property type="component" value="Chromosome"/>
</dbReference>
<reference evidence="2" key="1">
    <citation type="submission" date="2011-02" db="EMBL/GenBank/DDBJ databases">
        <title>Complete sequence of Acidovorax avenae subsp. avenae ATCC 19860.</title>
        <authorList>
            <consortium name="US DOE Joint Genome Institute"/>
            <person name="Lucas S."/>
            <person name="Copeland A."/>
            <person name="Lapidus A."/>
            <person name="Cheng J.-F."/>
            <person name="Goodwin L."/>
            <person name="Pitluck S."/>
            <person name="Chertkov O."/>
            <person name="Held B."/>
            <person name="Detter J.C."/>
            <person name="Han C."/>
            <person name="Tapia R."/>
            <person name="Land M."/>
            <person name="Hauser L."/>
            <person name="Kyrpides N."/>
            <person name="Ivanova N."/>
            <person name="Ovchinnikova G."/>
            <person name="Pagani I."/>
            <person name="Gordon S."/>
            <person name="Woyke T."/>
        </authorList>
    </citation>
    <scope>NUCLEOTIDE SEQUENCE</scope>
    <source>
        <strain evidence="2">ATCC 19860</strain>
    </source>
</reference>
<keyword evidence="1" id="KW-0812">Transmembrane</keyword>
<keyword evidence="3" id="KW-1185">Reference proteome</keyword>
<accession>F0Q6N1</accession>
<dbReference type="KEGG" id="aaa:Acav_3075"/>
<evidence type="ECO:0000313" key="3">
    <source>
        <dbReference type="Proteomes" id="UP000002482"/>
    </source>
</evidence>
<dbReference type="EMBL" id="CP002521">
    <property type="protein sequence ID" value="ADX46977.1"/>
    <property type="molecule type" value="Genomic_DNA"/>
</dbReference>
<sequence length="92" mass="10171">MSLAVPVWVPLAMGLLLGSQPGGAMGLMMLLFLFVFIPGVYVIANLPRWHGVARLIACLAYVVVAEVTAFLMLSGVDWFWRHAVHLIWQTGY</sequence>
<dbReference type="HOGENOM" id="CLU_2406553_0_0_4"/>
<protein>
    <submittedName>
        <fullName evidence="2">Uncharacterized protein</fullName>
    </submittedName>
</protein>
<name>F0Q6N1_PARA1</name>
<evidence type="ECO:0000313" key="2">
    <source>
        <dbReference type="EMBL" id="ADX46977.1"/>
    </source>
</evidence>
<dbReference type="AlphaFoldDB" id="F0Q6N1"/>
<organism evidence="2 3">
    <name type="scientific">Paracidovorax avenae (strain ATCC 19860 / DSM 7227 / CCUG 15838 / JCM 20985 / LMG 2117 / NCPPB 1011)</name>
    <name type="common">Acidovorax avenae</name>
    <dbReference type="NCBI Taxonomy" id="643561"/>
    <lineage>
        <taxon>Bacteria</taxon>
        <taxon>Pseudomonadati</taxon>
        <taxon>Pseudomonadota</taxon>
        <taxon>Betaproteobacteria</taxon>
        <taxon>Burkholderiales</taxon>
        <taxon>Comamonadaceae</taxon>
        <taxon>Paracidovorax</taxon>
    </lineage>
</organism>
<evidence type="ECO:0000256" key="1">
    <source>
        <dbReference type="SAM" id="Phobius"/>
    </source>
</evidence>
<keyword evidence="1" id="KW-1133">Transmembrane helix</keyword>
<proteinExistence type="predicted"/>
<feature type="transmembrane region" description="Helical" evidence="1">
    <location>
        <begin position="28"/>
        <end position="46"/>
    </location>
</feature>
<gene>
    <name evidence="2" type="ordered locus">Acav_3075</name>
</gene>